<dbReference type="GO" id="GO:0051536">
    <property type="term" value="F:iron-sulfur cluster binding"/>
    <property type="evidence" value="ECO:0007669"/>
    <property type="project" value="UniProtKB-KW"/>
</dbReference>
<comment type="caution">
    <text evidence="12">The sequence shown here is derived from an EMBL/GenBank/DDBJ whole genome shotgun (WGS) entry which is preliminary data.</text>
</comment>
<dbReference type="InterPro" id="IPR000192">
    <property type="entry name" value="Aminotrans_V_dom"/>
</dbReference>
<comment type="catalytic activity">
    <reaction evidence="9">
        <text>(sulfur carrier)-H + L-cysteine = (sulfur carrier)-SH + L-alanine</text>
        <dbReference type="Rhea" id="RHEA:43892"/>
        <dbReference type="Rhea" id="RHEA-COMP:14737"/>
        <dbReference type="Rhea" id="RHEA-COMP:14739"/>
        <dbReference type="ChEBI" id="CHEBI:29917"/>
        <dbReference type="ChEBI" id="CHEBI:35235"/>
        <dbReference type="ChEBI" id="CHEBI:57972"/>
        <dbReference type="ChEBI" id="CHEBI:64428"/>
        <dbReference type="EC" id="2.8.1.7"/>
    </reaction>
</comment>
<name>A0A917RDI9_9ACTN</name>
<gene>
    <name evidence="12" type="ORF">GCM10010094_75050</name>
</gene>
<comment type="similarity">
    <text evidence="2">Belongs to the class-V pyridoxal-phosphate-dependent aminotransferase family. NifS/IscS subfamily.</text>
</comment>
<evidence type="ECO:0000256" key="1">
    <source>
        <dbReference type="ARBA" id="ARBA00001933"/>
    </source>
</evidence>
<dbReference type="PANTHER" id="PTHR11601">
    <property type="entry name" value="CYSTEINE DESULFURYLASE FAMILY MEMBER"/>
    <property type="match status" value="1"/>
</dbReference>
<keyword evidence="13" id="KW-1185">Reference proteome</keyword>
<accession>A0A917RDI9</accession>
<dbReference type="InterPro" id="IPR015421">
    <property type="entry name" value="PyrdxlP-dep_Trfase_major"/>
</dbReference>
<evidence type="ECO:0000256" key="9">
    <source>
        <dbReference type="ARBA" id="ARBA00050776"/>
    </source>
</evidence>
<evidence type="ECO:0000256" key="10">
    <source>
        <dbReference type="RuleBase" id="RU004504"/>
    </source>
</evidence>
<evidence type="ECO:0000256" key="8">
    <source>
        <dbReference type="ARBA" id="ARBA00023014"/>
    </source>
</evidence>
<organism evidence="12 13">
    <name type="scientific">Streptomyces flaveus</name>
    <dbReference type="NCBI Taxonomy" id="66370"/>
    <lineage>
        <taxon>Bacteria</taxon>
        <taxon>Bacillati</taxon>
        <taxon>Actinomycetota</taxon>
        <taxon>Actinomycetes</taxon>
        <taxon>Kitasatosporales</taxon>
        <taxon>Streptomycetaceae</taxon>
        <taxon>Streptomyces</taxon>
        <taxon>Streptomyces aurantiacus group</taxon>
    </lineage>
</organism>
<keyword evidence="4" id="KW-0808">Transferase</keyword>
<keyword evidence="8" id="KW-0411">Iron-sulfur</keyword>
<evidence type="ECO:0000256" key="2">
    <source>
        <dbReference type="ARBA" id="ARBA00006490"/>
    </source>
</evidence>
<dbReference type="GO" id="GO:0046872">
    <property type="term" value="F:metal ion binding"/>
    <property type="evidence" value="ECO:0007669"/>
    <property type="project" value="UniProtKB-KW"/>
</dbReference>
<dbReference type="InterPro" id="IPR015424">
    <property type="entry name" value="PyrdxlP-dep_Trfase"/>
</dbReference>
<dbReference type="InterPro" id="IPR017644">
    <property type="entry name" value="Cysteine_desulfurase_DndA"/>
</dbReference>
<evidence type="ECO:0000313" key="13">
    <source>
        <dbReference type="Proteomes" id="UP000637788"/>
    </source>
</evidence>
<feature type="domain" description="Aminotransferase class V" evidence="11">
    <location>
        <begin position="4"/>
        <end position="354"/>
    </location>
</feature>
<dbReference type="Gene3D" id="3.90.1150.10">
    <property type="entry name" value="Aspartate Aminotransferase, domain 1"/>
    <property type="match status" value="1"/>
</dbReference>
<evidence type="ECO:0000313" key="12">
    <source>
        <dbReference type="EMBL" id="GGL03221.1"/>
    </source>
</evidence>
<keyword evidence="7" id="KW-0408">Iron</keyword>
<sequence>MVAYLDVAATTRVDPRVADVVLHWMTEDFGNAGSRTHEYGARAKKAVQEARSFLAASVGAKTEEVIFTSGATESNNIALLGIAPYGEKHQRRHIITSAIEHKAVIEPLVHLQSKGFEVDFLEPGPSGRITTEAVLDKLRPDTLLVSLMHVNNETGVIQPVAELAEELRKTPTLLHVDAAQGYGKVPQDLKAPIDMISISGHKVGAPKGVGALVTRRRGWDKVPLEPIMFGGGQERKLRPGTLPVPLIMGLYEAAKIFQEGQERWARDARAMRERMLTALSKTRFHVNGDADHSVPHILNVTFDGLNAEALIVRLKEQVAVATGSACTSASYTPSHVLMAMGLPEQVATNGLRFSWFPSQVADFDPEEFVSTIVRMQPTAS</sequence>
<dbReference type="Gene3D" id="1.10.260.50">
    <property type="match status" value="1"/>
</dbReference>
<evidence type="ECO:0000256" key="6">
    <source>
        <dbReference type="ARBA" id="ARBA00022898"/>
    </source>
</evidence>
<evidence type="ECO:0000259" key="11">
    <source>
        <dbReference type="Pfam" id="PF00266"/>
    </source>
</evidence>
<reference evidence="12" key="1">
    <citation type="journal article" date="2014" name="Int. J. Syst. Evol. Microbiol.">
        <title>Complete genome sequence of Corynebacterium casei LMG S-19264T (=DSM 44701T), isolated from a smear-ripened cheese.</title>
        <authorList>
            <consortium name="US DOE Joint Genome Institute (JGI-PGF)"/>
            <person name="Walter F."/>
            <person name="Albersmeier A."/>
            <person name="Kalinowski J."/>
            <person name="Ruckert C."/>
        </authorList>
    </citation>
    <scope>NUCLEOTIDE SEQUENCE</scope>
    <source>
        <strain evidence="12">JCM 3035</strain>
    </source>
</reference>
<dbReference type="PIRSF" id="PIRSF005572">
    <property type="entry name" value="NifS"/>
    <property type="match status" value="1"/>
</dbReference>
<dbReference type="NCBIfam" id="TIGR03235">
    <property type="entry name" value="DNA_S_dndA"/>
    <property type="match status" value="1"/>
</dbReference>
<dbReference type="PANTHER" id="PTHR11601:SF34">
    <property type="entry name" value="CYSTEINE DESULFURASE"/>
    <property type="match status" value="1"/>
</dbReference>
<evidence type="ECO:0000256" key="4">
    <source>
        <dbReference type="ARBA" id="ARBA00022679"/>
    </source>
</evidence>
<comment type="cofactor">
    <cofactor evidence="1 10">
        <name>pyridoxal 5'-phosphate</name>
        <dbReference type="ChEBI" id="CHEBI:597326"/>
    </cofactor>
</comment>
<dbReference type="InterPro" id="IPR015422">
    <property type="entry name" value="PyrdxlP-dep_Trfase_small"/>
</dbReference>
<evidence type="ECO:0000256" key="5">
    <source>
        <dbReference type="ARBA" id="ARBA00022723"/>
    </source>
</evidence>
<keyword evidence="6" id="KW-0663">Pyridoxal phosphate</keyword>
<dbReference type="EMBL" id="BMPQ01000029">
    <property type="protein sequence ID" value="GGL03221.1"/>
    <property type="molecule type" value="Genomic_DNA"/>
</dbReference>
<dbReference type="PROSITE" id="PS00595">
    <property type="entry name" value="AA_TRANSFER_CLASS_5"/>
    <property type="match status" value="1"/>
</dbReference>
<evidence type="ECO:0000256" key="3">
    <source>
        <dbReference type="ARBA" id="ARBA00012239"/>
    </source>
</evidence>
<proteinExistence type="inferred from homology"/>
<dbReference type="AlphaFoldDB" id="A0A917RDI9"/>
<dbReference type="Pfam" id="PF00266">
    <property type="entry name" value="Aminotran_5"/>
    <property type="match status" value="1"/>
</dbReference>
<reference evidence="12" key="2">
    <citation type="submission" date="2020-09" db="EMBL/GenBank/DDBJ databases">
        <authorList>
            <person name="Sun Q."/>
            <person name="Ohkuma M."/>
        </authorList>
    </citation>
    <scope>NUCLEOTIDE SEQUENCE</scope>
    <source>
        <strain evidence="12">JCM 3035</strain>
    </source>
</reference>
<dbReference type="InterPro" id="IPR016454">
    <property type="entry name" value="Cysteine_dSase"/>
</dbReference>
<evidence type="ECO:0000256" key="7">
    <source>
        <dbReference type="ARBA" id="ARBA00023004"/>
    </source>
</evidence>
<protein>
    <recommendedName>
        <fullName evidence="3">cysteine desulfurase</fullName>
        <ecNumber evidence="3">2.8.1.7</ecNumber>
    </recommendedName>
</protein>
<dbReference type="InterPro" id="IPR020578">
    <property type="entry name" value="Aminotrans_V_PyrdxlP_BS"/>
</dbReference>
<keyword evidence="5" id="KW-0479">Metal-binding</keyword>
<dbReference type="Gene3D" id="3.40.640.10">
    <property type="entry name" value="Type I PLP-dependent aspartate aminotransferase-like (Major domain)"/>
    <property type="match status" value="1"/>
</dbReference>
<dbReference type="Proteomes" id="UP000637788">
    <property type="component" value="Unassembled WGS sequence"/>
</dbReference>
<dbReference type="GO" id="GO:0031071">
    <property type="term" value="F:cysteine desulfurase activity"/>
    <property type="evidence" value="ECO:0007669"/>
    <property type="project" value="UniProtKB-EC"/>
</dbReference>
<dbReference type="EC" id="2.8.1.7" evidence="3"/>
<dbReference type="SUPFAM" id="SSF53383">
    <property type="entry name" value="PLP-dependent transferases"/>
    <property type="match status" value="1"/>
</dbReference>